<dbReference type="Proteomes" id="UP001207468">
    <property type="component" value="Unassembled WGS sequence"/>
</dbReference>
<protein>
    <submittedName>
        <fullName evidence="1">P-loop containing nucleoside triphosphate hydrolase protein</fullName>
    </submittedName>
</protein>
<organism evidence="1 2">
    <name type="scientific">Russula earlei</name>
    <dbReference type="NCBI Taxonomy" id="71964"/>
    <lineage>
        <taxon>Eukaryota</taxon>
        <taxon>Fungi</taxon>
        <taxon>Dikarya</taxon>
        <taxon>Basidiomycota</taxon>
        <taxon>Agaricomycotina</taxon>
        <taxon>Agaricomycetes</taxon>
        <taxon>Russulales</taxon>
        <taxon>Russulaceae</taxon>
        <taxon>Russula</taxon>
    </lineage>
</organism>
<comment type="caution">
    <text evidence="1">The sequence shown here is derived from an EMBL/GenBank/DDBJ whole genome shotgun (WGS) entry which is preliminary data.</text>
</comment>
<sequence length="566" mass="61301">MGHFRHGLPFALKALRPGYVRFASQLKRTDQASRQPNAPLPFPGLDLSRAVRLGVKSAFPSVTNATDAQATFIPAIIQGKDVMIKGDTGSGKRSHPTSLLLVPHRDLAYQFSHWIERMVMATGDPRFPTPTQVIVRGQEDPSSQASRLRENSPSILIGTPQAILDVLQKEERAIDFSCLRTVVVDEVDYIIDFIPADASKERKKKLAAKMRRHPSAGKLLLDQIYAQRNQSDGSAAARGYPQLVICSATLQTGLRQQLYQNGWYGKGVNSIVKVRSEMRTGETRTSESIEDFQGGELVQHCGLVFSEDGTVRDVEGAVEPKWSSSEDAHGQKVQTSTNFQGGDLPDTAAQLKEEYAVTPSPFHPVRMEGIASIFATDVPKVALLVLPASAPVQRAVYDLRMLGINAFGLDLLCTDRGQAHLIGGSGGAIEEEPTLFVSTTASTRGIDLPDLSHVFVWGVVDANSYLHASGRVGRFGREGRVVSALEGKSEDRDEPGRYLRMLSKSSIAPPASGGQATPSLIIQPANSNGDAFDAAPKHSSVSAVSEPTSHPLTSVVMRTANRGRYD</sequence>
<dbReference type="EMBL" id="JAGFNK010000005">
    <property type="protein sequence ID" value="KAI9512845.1"/>
    <property type="molecule type" value="Genomic_DNA"/>
</dbReference>
<accession>A0ACC0UMP1</accession>
<gene>
    <name evidence="1" type="ORF">F5148DRAFT_1145816</name>
</gene>
<name>A0ACC0UMP1_9AGAM</name>
<keyword evidence="2" id="KW-1185">Reference proteome</keyword>
<proteinExistence type="predicted"/>
<evidence type="ECO:0000313" key="2">
    <source>
        <dbReference type="Proteomes" id="UP001207468"/>
    </source>
</evidence>
<keyword evidence="1" id="KW-0378">Hydrolase</keyword>
<reference evidence="1" key="1">
    <citation type="submission" date="2021-03" db="EMBL/GenBank/DDBJ databases">
        <title>Evolutionary priming and transition to the ectomycorrhizal habit in an iconic lineage of mushroom-forming fungi: is preadaptation a requirement?</title>
        <authorList>
            <consortium name="DOE Joint Genome Institute"/>
            <person name="Looney B.P."/>
            <person name="Miyauchi S."/>
            <person name="Morin E."/>
            <person name="Drula E."/>
            <person name="Courty P.E."/>
            <person name="Chicoki N."/>
            <person name="Fauchery L."/>
            <person name="Kohler A."/>
            <person name="Kuo A."/>
            <person name="LaButti K."/>
            <person name="Pangilinan J."/>
            <person name="Lipzen A."/>
            <person name="Riley R."/>
            <person name="Andreopoulos W."/>
            <person name="He G."/>
            <person name="Johnson J."/>
            <person name="Barry K.W."/>
            <person name="Grigoriev I.V."/>
            <person name="Nagy L."/>
            <person name="Hibbett D."/>
            <person name="Henrissat B."/>
            <person name="Matheny P.B."/>
            <person name="Labbe J."/>
            <person name="Martin A.F."/>
        </authorList>
    </citation>
    <scope>NUCLEOTIDE SEQUENCE</scope>
    <source>
        <strain evidence="1">BPL698</strain>
    </source>
</reference>
<evidence type="ECO:0000313" key="1">
    <source>
        <dbReference type="EMBL" id="KAI9512845.1"/>
    </source>
</evidence>